<dbReference type="Proteomes" id="UP000280344">
    <property type="component" value="Chromosome"/>
</dbReference>
<proteinExistence type="predicted"/>
<dbReference type="AlphaFoldDB" id="A0A3S9PYN6"/>
<evidence type="ECO:0000256" key="1">
    <source>
        <dbReference type="SAM" id="Phobius"/>
    </source>
</evidence>
<dbReference type="KEGG" id="flh:EJ997_09255"/>
<accession>A0A3S9PYN6</accession>
<reference evidence="2 3" key="1">
    <citation type="submission" date="2018-12" db="EMBL/GenBank/DDBJ databases">
        <title>Complete genome sequence of Flaviflexus sp. H23T48.</title>
        <authorList>
            <person name="Bae J.-W."/>
            <person name="Lee J.-Y."/>
        </authorList>
    </citation>
    <scope>NUCLEOTIDE SEQUENCE [LARGE SCALE GENOMIC DNA]</scope>
    <source>
        <strain evidence="2 3">H23T48</strain>
    </source>
</reference>
<dbReference type="EMBL" id="CP034593">
    <property type="protein sequence ID" value="AZQ77493.1"/>
    <property type="molecule type" value="Genomic_DNA"/>
</dbReference>
<keyword evidence="1" id="KW-0812">Transmembrane</keyword>
<gene>
    <name evidence="2" type="ORF">EJ997_09255</name>
</gene>
<sequence>MAPTSTERTPAISRRFVAISICAVILVVALIAAFSLIPSYLDDRDEKAYQQGRYDIAYDMLEIDLRSAESELFEATLLASTCRTFSQEVWCDMLNLYRESLQEHSLPNYLTDASTEEYRAAATVQSSTLRQLHADQERTNRMIFRVKEWTENDDVLKLIDETVAITRDIRQTLQTAERALDNGATVLEKPYNALREEYDRYLGPSYPTYTTVEDLTAARDRLDEAHRDLEESIAENTVQ</sequence>
<name>A0A3S9PYN6_9ACTO</name>
<organism evidence="2 3">
    <name type="scientific">Flaviflexus ciconiae</name>
    <dbReference type="NCBI Taxonomy" id="2496867"/>
    <lineage>
        <taxon>Bacteria</taxon>
        <taxon>Bacillati</taxon>
        <taxon>Actinomycetota</taxon>
        <taxon>Actinomycetes</taxon>
        <taxon>Actinomycetales</taxon>
        <taxon>Actinomycetaceae</taxon>
        <taxon>Flaviflexus</taxon>
    </lineage>
</organism>
<keyword evidence="3" id="KW-1185">Reference proteome</keyword>
<evidence type="ECO:0000313" key="2">
    <source>
        <dbReference type="EMBL" id="AZQ77493.1"/>
    </source>
</evidence>
<evidence type="ECO:0000313" key="3">
    <source>
        <dbReference type="Proteomes" id="UP000280344"/>
    </source>
</evidence>
<keyword evidence="1" id="KW-0472">Membrane</keyword>
<protein>
    <submittedName>
        <fullName evidence="2">Uncharacterized protein</fullName>
    </submittedName>
</protein>
<feature type="transmembrane region" description="Helical" evidence="1">
    <location>
        <begin position="16"/>
        <end position="41"/>
    </location>
</feature>
<dbReference type="RefSeq" id="WP_126704296.1">
    <property type="nucleotide sequence ID" value="NZ_CP034593.1"/>
</dbReference>
<keyword evidence="1" id="KW-1133">Transmembrane helix</keyword>